<feature type="transmembrane region" description="Helical" evidence="6">
    <location>
        <begin position="471"/>
        <end position="496"/>
    </location>
</feature>
<dbReference type="GO" id="GO:0015179">
    <property type="term" value="F:L-amino acid transmembrane transporter activity"/>
    <property type="evidence" value="ECO:0007669"/>
    <property type="project" value="TreeGrafter"/>
</dbReference>
<dbReference type="PANTHER" id="PTHR11785">
    <property type="entry name" value="AMINO ACID TRANSPORTER"/>
    <property type="match status" value="1"/>
</dbReference>
<evidence type="ECO:0000313" key="8">
    <source>
        <dbReference type="Proteomes" id="UP000799441"/>
    </source>
</evidence>
<dbReference type="AlphaFoldDB" id="A0A9P4Q4A7"/>
<feature type="region of interest" description="Disordered" evidence="5">
    <location>
        <begin position="1"/>
        <end position="96"/>
    </location>
</feature>
<evidence type="ECO:0000256" key="6">
    <source>
        <dbReference type="SAM" id="Phobius"/>
    </source>
</evidence>
<keyword evidence="2 6" id="KW-0812">Transmembrane</keyword>
<evidence type="ECO:0000256" key="2">
    <source>
        <dbReference type="ARBA" id="ARBA00022692"/>
    </source>
</evidence>
<comment type="caution">
    <text evidence="7">The sequence shown here is derived from an EMBL/GenBank/DDBJ whole genome shotgun (WGS) entry which is preliminary data.</text>
</comment>
<feature type="compositionally biased region" description="Basic and acidic residues" evidence="5">
    <location>
        <begin position="73"/>
        <end position="96"/>
    </location>
</feature>
<gene>
    <name evidence="7" type="ORF">K431DRAFT_314229</name>
</gene>
<feature type="transmembrane region" description="Helical" evidence="6">
    <location>
        <begin position="295"/>
        <end position="312"/>
    </location>
</feature>
<organism evidence="7 8">
    <name type="scientific">Polychaeton citri CBS 116435</name>
    <dbReference type="NCBI Taxonomy" id="1314669"/>
    <lineage>
        <taxon>Eukaryota</taxon>
        <taxon>Fungi</taxon>
        <taxon>Dikarya</taxon>
        <taxon>Ascomycota</taxon>
        <taxon>Pezizomycotina</taxon>
        <taxon>Dothideomycetes</taxon>
        <taxon>Dothideomycetidae</taxon>
        <taxon>Capnodiales</taxon>
        <taxon>Capnodiaceae</taxon>
        <taxon>Polychaeton</taxon>
    </lineage>
</organism>
<feature type="transmembrane region" description="Helical" evidence="6">
    <location>
        <begin position="448"/>
        <end position="465"/>
    </location>
</feature>
<feature type="transmembrane region" description="Helical" evidence="6">
    <location>
        <begin position="109"/>
        <end position="133"/>
    </location>
</feature>
<accession>A0A9P4Q4A7</accession>
<dbReference type="Proteomes" id="UP000799441">
    <property type="component" value="Unassembled WGS sequence"/>
</dbReference>
<evidence type="ECO:0000313" key="7">
    <source>
        <dbReference type="EMBL" id="KAF2719260.1"/>
    </source>
</evidence>
<comment type="subcellular location">
    <subcellularLocation>
        <location evidence="1">Membrane</location>
        <topology evidence="1">Multi-pass membrane protein</topology>
    </subcellularLocation>
</comment>
<protein>
    <recommendedName>
        <fullName evidence="9">Amino acid transporter</fullName>
    </recommendedName>
</protein>
<evidence type="ECO:0000256" key="5">
    <source>
        <dbReference type="SAM" id="MobiDB-lite"/>
    </source>
</evidence>
<name>A0A9P4Q4A7_9PEZI</name>
<feature type="transmembrane region" description="Helical" evidence="6">
    <location>
        <begin position="180"/>
        <end position="209"/>
    </location>
</feature>
<feature type="transmembrane region" description="Helical" evidence="6">
    <location>
        <begin position="140"/>
        <end position="160"/>
    </location>
</feature>
<feature type="transmembrane region" description="Helical" evidence="6">
    <location>
        <begin position="332"/>
        <end position="357"/>
    </location>
</feature>
<dbReference type="EMBL" id="MU003813">
    <property type="protein sequence ID" value="KAF2719260.1"/>
    <property type="molecule type" value="Genomic_DNA"/>
</dbReference>
<feature type="transmembrane region" description="Helical" evidence="6">
    <location>
        <begin position="230"/>
        <end position="251"/>
    </location>
</feature>
<keyword evidence="8" id="KW-1185">Reference proteome</keyword>
<evidence type="ECO:0008006" key="9">
    <source>
        <dbReference type="Google" id="ProtNLM"/>
    </source>
</evidence>
<dbReference type="InterPro" id="IPR002293">
    <property type="entry name" value="AA/rel_permease1"/>
</dbReference>
<feature type="transmembrane region" description="Helical" evidence="6">
    <location>
        <begin position="540"/>
        <end position="563"/>
    </location>
</feature>
<feature type="transmembrane region" description="Helical" evidence="6">
    <location>
        <begin position="508"/>
        <end position="528"/>
    </location>
</feature>
<dbReference type="PANTHER" id="PTHR11785:SF382">
    <property type="entry name" value="LOW-AFFINITY METHIONINE PERMEASE"/>
    <property type="match status" value="1"/>
</dbReference>
<dbReference type="Gene3D" id="1.20.1740.10">
    <property type="entry name" value="Amino acid/polyamine transporter I"/>
    <property type="match status" value="1"/>
</dbReference>
<dbReference type="GO" id="GO:0016020">
    <property type="term" value="C:membrane"/>
    <property type="evidence" value="ECO:0007669"/>
    <property type="project" value="UniProtKB-SubCell"/>
</dbReference>
<keyword evidence="3 6" id="KW-1133">Transmembrane helix</keyword>
<proteinExistence type="predicted"/>
<evidence type="ECO:0000256" key="4">
    <source>
        <dbReference type="ARBA" id="ARBA00023136"/>
    </source>
</evidence>
<feature type="transmembrane region" description="Helical" evidence="6">
    <location>
        <begin position="257"/>
        <end position="274"/>
    </location>
</feature>
<dbReference type="Pfam" id="PF13520">
    <property type="entry name" value="AA_permease_2"/>
    <property type="match status" value="1"/>
</dbReference>
<evidence type="ECO:0000256" key="1">
    <source>
        <dbReference type="ARBA" id="ARBA00004141"/>
    </source>
</evidence>
<evidence type="ECO:0000256" key="3">
    <source>
        <dbReference type="ARBA" id="ARBA00022989"/>
    </source>
</evidence>
<reference evidence="7" key="1">
    <citation type="journal article" date="2020" name="Stud. Mycol.">
        <title>101 Dothideomycetes genomes: a test case for predicting lifestyles and emergence of pathogens.</title>
        <authorList>
            <person name="Haridas S."/>
            <person name="Albert R."/>
            <person name="Binder M."/>
            <person name="Bloem J."/>
            <person name="Labutti K."/>
            <person name="Salamov A."/>
            <person name="Andreopoulos B."/>
            <person name="Baker S."/>
            <person name="Barry K."/>
            <person name="Bills G."/>
            <person name="Bluhm B."/>
            <person name="Cannon C."/>
            <person name="Castanera R."/>
            <person name="Culley D."/>
            <person name="Daum C."/>
            <person name="Ezra D."/>
            <person name="Gonzalez J."/>
            <person name="Henrissat B."/>
            <person name="Kuo A."/>
            <person name="Liang C."/>
            <person name="Lipzen A."/>
            <person name="Lutzoni F."/>
            <person name="Magnuson J."/>
            <person name="Mondo S."/>
            <person name="Nolan M."/>
            <person name="Ohm R."/>
            <person name="Pangilinan J."/>
            <person name="Park H.-J."/>
            <person name="Ramirez L."/>
            <person name="Alfaro M."/>
            <person name="Sun H."/>
            <person name="Tritt A."/>
            <person name="Yoshinaga Y."/>
            <person name="Zwiers L.-H."/>
            <person name="Turgeon B."/>
            <person name="Goodwin S."/>
            <person name="Spatafora J."/>
            <person name="Crous P."/>
            <person name="Grigoriev I."/>
        </authorList>
    </citation>
    <scope>NUCLEOTIDE SEQUENCE</scope>
    <source>
        <strain evidence="7">CBS 116435</strain>
    </source>
</reference>
<keyword evidence="4 6" id="KW-0472">Membrane</keyword>
<feature type="compositionally biased region" description="Polar residues" evidence="5">
    <location>
        <begin position="55"/>
        <end position="72"/>
    </location>
</feature>
<dbReference type="OrthoDB" id="3935004at2759"/>
<dbReference type="InterPro" id="IPR050598">
    <property type="entry name" value="AminoAcid_Transporter"/>
</dbReference>
<sequence>MADNDPSAALARHHSAPDVSPLKPGSSINKTNDPSVRRSVPEVTITEAPSRENVAGQSQSRLSVVDKTASQDATERLRHDDDDRSFRPNPTFDDRNTVVPERNLGKADVAALVFNKMVGTGIFTTPALVLALTQSKGVGIGMWVAAGLYTGLSLLNYLQIGTWFPYNGGELIYLDRIYPAGFLFTLFFAGTHLAFPLTVGNCIAFARFVTIAAQPSYRTDADLDERVTKIIAIFALFSVCVILAASAKFGMFLNKSLALFKFFLLIIVFCRGFATSGNASAPQEFIAPDNQDTSAWSYMGAFVLVVYSYSGWENANYVAGELREASEGRTGGSLVFGAMGAVLATTLLYVLVVVAYYSSGNQQEIIQFAQSFGMGAIWEANGEKVGFAHSVFGGDGRAFRVLIAASAYGNLISVVYTSAKVKQAIARQRILPFWQFFQGDKHTPKGGLFLHFFINVIWIASLPMNTDGYSFVIGISTWGRIFMEMLVMFGLPFLLLRGMPPDLLSRKSLIWPLSLLIALFNLVIIICAAAQHGKDIIARFWWPVVIAGVFAITLLYWGAIQILNRPAKASPPRSDGIQMHPTGERQPLALSTGIQTIGQKVGIEVSVYEKKPKVEKDWPVNMDAAMAEAELDGTNRRIVAKIGEPFVPVAVRKTWERTVELFVRYLC</sequence>